<sequence length="118" mass="12766">MTRSSHGRFRLDSVASVMASLMVIVLLLLPVLGVHGYGPPTPSPPPHRSVPPPPKKPPTPPASARLLLTELESPPLLYHHRPLPIEPFPLPPCHHEPPGDPPLELEDGRPISPLSILV</sequence>
<evidence type="ECO:0000313" key="4">
    <source>
        <dbReference type="Proteomes" id="UP000729402"/>
    </source>
</evidence>
<feature type="chain" id="PRO_5035159940" evidence="2">
    <location>
        <begin position="37"/>
        <end position="118"/>
    </location>
</feature>
<proteinExistence type="predicted"/>
<evidence type="ECO:0000256" key="2">
    <source>
        <dbReference type="SAM" id="SignalP"/>
    </source>
</evidence>
<organism evidence="3 4">
    <name type="scientific">Zizania palustris</name>
    <name type="common">Northern wild rice</name>
    <dbReference type="NCBI Taxonomy" id="103762"/>
    <lineage>
        <taxon>Eukaryota</taxon>
        <taxon>Viridiplantae</taxon>
        <taxon>Streptophyta</taxon>
        <taxon>Embryophyta</taxon>
        <taxon>Tracheophyta</taxon>
        <taxon>Spermatophyta</taxon>
        <taxon>Magnoliopsida</taxon>
        <taxon>Liliopsida</taxon>
        <taxon>Poales</taxon>
        <taxon>Poaceae</taxon>
        <taxon>BOP clade</taxon>
        <taxon>Oryzoideae</taxon>
        <taxon>Oryzeae</taxon>
        <taxon>Zizaniinae</taxon>
        <taxon>Zizania</taxon>
    </lineage>
</organism>
<name>A0A8J6BQY2_ZIZPA</name>
<keyword evidence="2" id="KW-0732">Signal</keyword>
<feature type="region of interest" description="Disordered" evidence="1">
    <location>
        <begin position="37"/>
        <end position="67"/>
    </location>
</feature>
<comment type="caution">
    <text evidence="3">The sequence shown here is derived from an EMBL/GenBank/DDBJ whole genome shotgun (WGS) entry which is preliminary data.</text>
</comment>
<evidence type="ECO:0000256" key="1">
    <source>
        <dbReference type="SAM" id="MobiDB-lite"/>
    </source>
</evidence>
<evidence type="ECO:0000313" key="3">
    <source>
        <dbReference type="EMBL" id="KAG8090085.1"/>
    </source>
</evidence>
<feature type="signal peptide" evidence="2">
    <location>
        <begin position="1"/>
        <end position="36"/>
    </location>
</feature>
<feature type="compositionally biased region" description="Pro residues" evidence="1">
    <location>
        <begin position="39"/>
        <end position="61"/>
    </location>
</feature>
<protein>
    <submittedName>
        <fullName evidence="3">Uncharacterized protein</fullName>
    </submittedName>
</protein>
<feature type="region of interest" description="Disordered" evidence="1">
    <location>
        <begin position="88"/>
        <end position="118"/>
    </location>
</feature>
<reference evidence="3" key="2">
    <citation type="submission" date="2021-02" db="EMBL/GenBank/DDBJ databases">
        <authorList>
            <person name="Kimball J.A."/>
            <person name="Haas M.W."/>
            <person name="Macchietto M."/>
            <person name="Kono T."/>
            <person name="Duquette J."/>
            <person name="Shao M."/>
        </authorList>
    </citation>
    <scope>NUCLEOTIDE SEQUENCE</scope>
    <source>
        <tissue evidence="3">Fresh leaf tissue</tissue>
    </source>
</reference>
<dbReference type="Proteomes" id="UP000729402">
    <property type="component" value="Unassembled WGS sequence"/>
</dbReference>
<reference evidence="3" key="1">
    <citation type="journal article" date="2021" name="bioRxiv">
        <title>Whole Genome Assembly and Annotation of Northern Wild Rice, Zizania palustris L., Supports a Whole Genome Duplication in the Zizania Genus.</title>
        <authorList>
            <person name="Haas M."/>
            <person name="Kono T."/>
            <person name="Macchietto M."/>
            <person name="Millas R."/>
            <person name="McGilp L."/>
            <person name="Shao M."/>
            <person name="Duquette J."/>
            <person name="Hirsch C.N."/>
            <person name="Kimball J."/>
        </authorList>
    </citation>
    <scope>NUCLEOTIDE SEQUENCE</scope>
    <source>
        <tissue evidence="3">Fresh leaf tissue</tissue>
    </source>
</reference>
<keyword evidence="4" id="KW-1185">Reference proteome</keyword>
<gene>
    <name evidence="3" type="ORF">GUJ93_ZPchr0011g27238</name>
</gene>
<dbReference type="EMBL" id="JAAALK010000081">
    <property type="protein sequence ID" value="KAG8090085.1"/>
    <property type="molecule type" value="Genomic_DNA"/>
</dbReference>
<dbReference type="AlphaFoldDB" id="A0A8J6BQY2"/>
<accession>A0A8J6BQY2</accession>